<protein>
    <submittedName>
        <fullName evidence="1">Uncharacterized protein</fullName>
    </submittedName>
</protein>
<sequence>MLDTYKCLSINHNVLCNASNSGKSDHFVNLIVKEIAGDDWLVKKGINIEKNILYKSKKETTVEI</sequence>
<dbReference type="Proteomes" id="UP001296943">
    <property type="component" value="Unassembled WGS sequence"/>
</dbReference>
<name>A0ABS2N5E9_9BACI</name>
<gene>
    <name evidence="1" type="ORF">JOC48_003942</name>
</gene>
<dbReference type="EMBL" id="JAFBDR010000031">
    <property type="protein sequence ID" value="MBM7573380.1"/>
    <property type="molecule type" value="Genomic_DNA"/>
</dbReference>
<evidence type="ECO:0000313" key="1">
    <source>
        <dbReference type="EMBL" id="MBM7573380.1"/>
    </source>
</evidence>
<dbReference type="RefSeq" id="WP_204502025.1">
    <property type="nucleotide sequence ID" value="NZ_JAFBDR010000031.1"/>
</dbReference>
<accession>A0ABS2N5E9</accession>
<organism evidence="1 2">
    <name type="scientific">Aquibacillus albus</name>
    <dbReference type="NCBI Taxonomy" id="1168171"/>
    <lineage>
        <taxon>Bacteria</taxon>
        <taxon>Bacillati</taxon>
        <taxon>Bacillota</taxon>
        <taxon>Bacilli</taxon>
        <taxon>Bacillales</taxon>
        <taxon>Bacillaceae</taxon>
        <taxon>Aquibacillus</taxon>
    </lineage>
</organism>
<comment type="caution">
    <text evidence="1">The sequence shown here is derived from an EMBL/GenBank/DDBJ whole genome shotgun (WGS) entry which is preliminary data.</text>
</comment>
<reference evidence="1 2" key="1">
    <citation type="submission" date="2021-01" db="EMBL/GenBank/DDBJ databases">
        <title>Genomic Encyclopedia of Type Strains, Phase IV (KMG-IV): sequencing the most valuable type-strain genomes for metagenomic binning, comparative biology and taxonomic classification.</title>
        <authorList>
            <person name="Goeker M."/>
        </authorList>
    </citation>
    <scope>NUCLEOTIDE SEQUENCE [LARGE SCALE GENOMIC DNA]</scope>
    <source>
        <strain evidence="1 2">DSM 23711</strain>
    </source>
</reference>
<evidence type="ECO:0000313" key="2">
    <source>
        <dbReference type="Proteomes" id="UP001296943"/>
    </source>
</evidence>
<proteinExistence type="predicted"/>
<keyword evidence="2" id="KW-1185">Reference proteome</keyword>